<feature type="domain" description="Methyltransferase" evidence="1">
    <location>
        <begin position="152"/>
        <end position="245"/>
    </location>
</feature>
<dbReference type="InterPro" id="IPR036390">
    <property type="entry name" value="WH_DNA-bd_sf"/>
</dbReference>
<keyword evidence="2" id="KW-0808">Transferase</keyword>
<protein>
    <submittedName>
        <fullName evidence="2">SAM-dependent methyltransferase</fullName>
    </submittedName>
</protein>
<dbReference type="AlphaFoldDB" id="A0A927MLB8"/>
<dbReference type="SUPFAM" id="SSF53335">
    <property type="entry name" value="S-adenosyl-L-methionine-dependent methyltransferases"/>
    <property type="match status" value="1"/>
</dbReference>
<dbReference type="InterPro" id="IPR050320">
    <property type="entry name" value="N5-glutamine_MTase"/>
</dbReference>
<proteinExistence type="predicted"/>
<dbReference type="CDD" id="cd02440">
    <property type="entry name" value="AdoMet_MTases"/>
    <property type="match status" value="1"/>
</dbReference>
<evidence type="ECO:0000313" key="3">
    <source>
        <dbReference type="Proteomes" id="UP000658225"/>
    </source>
</evidence>
<evidence type="ECO:0000313" key="2">
    <source>
        <dbReference type="EMBL" id="MBE1556835.1"/>
    </source>
</evidence>
<accession>A0A927MLB8</accession>
<dbReference type="InterPro" id="IPR025714">
    <property type="entry name" value="Methyltranfer_dom"/>
</dbReference>
<dbReference type="PANTHER" id="PTHR18895:SF74">
    <property type="entry name" value="MTRF1L RELEASE FACTOR GLUTAMINE METHYLTRANSFERASE"/>
    <property type="match status" value="1"/>
</dbReference>
<evidence type="ECO:0000259" key="1">
    <source>
        <dbReference type="Pfam" id="PF13847"/>
    </source>
</evidence>
<reference evidence="2" key="1">
    <citation type="submission" date="2020-10" db="EMBL/GenBank/DDBJ databases">
        <title>Genomic Encyclopedia of Type Strains, Phase IV (KMG-IV): sequencing the most valuable type-strain genomes for metagenomic binning, comparative biology and taxonomic classification.</title>
        <authorList>
            <person name="Goeker M."/>
        </authorList>
    </citation>
    <scope>NUCLEOTIDE SEQUENCE</scope>
    <source>
        <strain evidence="2">DSM 13886</strain>
    </source>
</reference>
<dbReference type="GO" id="GO:0032259">
    <property type="term" value="P:methylation"/>
    <property type="evidence" value="ECO:0007669"/>
    <property type="project" value="UniProtKB-KW"/>
</dbReference>
<comment type="caution">
    <text evidence="2">The sequence shown here is derived from an EMBL/GenBank/DDBJ whole genome shotgun (WGS) entry which is preliminary data.</text>
</comment>
<dbReference type="RefSeq" id="WP_192600449.1">
    <property type="nucleotide sequence ID" value="NZ_JADBEL010000038.1"/>
</dbReference>
<dbReference type="PANTHER" id="PTHR18895">
    <property type="entry name" value="HEMK METHYLTRANSFERASE"/>
    <property type="match status" value="1"/>
</dbReference>
<dbReference type="SUPFAM" id="SSF46785">
    <property type="entry name" value="Winged helix' DNA-binding domain"/>
    <property type="match status" value="1"/>
</dbReference>
<dbReference type="Pfam" id="PF13847">
    <property type="entry name" value="Methyltransf_31"/>
    <property type="match status" value="1"/>
</dbReference>
<dbReference type="InterPro" id="IPR029063">
    <property type="entry name" value="SAM-dependent_MTases_sf"/>
</dbReference>
<sequence length="333" mass="37717">MEKKQLYPEDLFNGYVGANVAYALQKIGLFDFLKSGCKVKVEELAIQTDCDYSRLVALLKVGHALGYIEKHKEGYVSITDMGETLIGQLGYFTWSVGGYGDLFRNLGNLATEGKEWSHLRDEGEVAIGADINNRSFMEHLLFDVLDDLNFTTIADLGCGNGGRLVSLCNRYPNIKGVGIDISKDAINLANKNVKKNSFEDRIEMICTNVLDVVKNNNHNETLKNVEIVSSFMMFHDLYNIPAVWDVIFERIRETFPNIKYLLVADTVRMPDNYIEVSNELPIFSLGFELLHSYMDVKLPTKEEYDKAFTNAGLSIESCIEFGTPQTYLYLLRF</sequence>
<keyword evidence="3" id="KW-1185">Reference proteome</keyword>
<dbReference type="GO" id="GO:0008168">
    <property type="term" value="F:methyltransferase activity"/>
    <property type="evidence" value="ECO:0007669"/>
    <property type="project" value="UniProtKB-KW"/>
</dbReference>
<gene>
    <name evidence="2" type="ORF">H4683_003961</name>
</gene>
<name>A0A927MLB8_9BACL</name>
<organism evidence="2 3">
    <name type="scientific">Sporosarcina limicola</name>
    <dbReference type="NCBI Taxonomy" id="34101"/>
    <lineage>
        <taxon>Bacteria</taxon>
        <taxon>Bacillati</taxon>
        <taxon>Bacillota</taxon>
        <taxon>Bacilli</taxon>
        <taxon>Bacillales</taxon>
        <taxon>Caryophanaceae</taxon>
        <taxon>Sporosarcina</taxon>
    </lineage>
</organism>
<dbReference type="Proteomes" id="UP000658225">
    <property type="component" value="Unassembled WGS sequence"/>
</dbReference>
<dbReference type="Gene3D" id="3.40.50.150">
    <property type="entry name" value="Vaccinia Virus protein VP39"/>
    <property type="match status" value="1"/>
</dbReference>
<dbReference type="EMBL" id="JADBEL010000038">
    <property type="protein sequence ID" value="MBE1556835.1"/>
    <property type="molecule type" value="Genomic_DNA"/>
</dbReference>
<keyword evidence="2" id="KW-0489">Methyltransferase</keyword>
<dbReference type="Gene3D" id="1.10.10.10">
    <property type="entry name" value="Winged helix-like DNA-binding domain superfamily/Winged helix DNA-binding domain"/>
    <property type="match status" value="1"/>
</dbReference>
<dbReference type="InterPro" id="IPR036388">
    <property type="entry name" value="WH-like_DNA-bd_sf"/>
</dbReference>